<name>A0A5H2X8M2_9EUPU</name>
<feature type="signal peptide" evidence="3">
    <location>
        <begin position="1"/>
        <end position="24"/>
    </location>
</feature>
<organism evidence="4">
    <name type="scientific">Ambigolimax valentianus</name>
    <dbReference type="NCBI Taxonomy" id="1338344"/>
    <lineage>
        <taxon>Eukaryota</taxon>
        <taxon>Metazoa</taxon>
        <taxon>Spiralia</taxon>
        <taxon>Lophotrochozoa</taxon>
        <taxon>Mollusca</taxon>
        <taxon>Gastropoda</taxon>
        <taxon>Heterobranchia</taxon>
        <taxon>Euthyneura</taxon>
        <taxon>Panpulmonata</taxon>
        <taxon>Eupulmonata</taxon>
        <taxon>Stylommatophora</taxon>
        <taxon>Helicina</taxon>
        <taxon>Limacoidea</taxon>
        <taxon>Limacidae</taxon>
        <taxon>Ambigolimax</taxon>
    </lineage>
</organism>
<evidence type="ECO:0000256" key="2">
    <source>
        <dbReference type="SAM" id="MobiDB-lite"/>
    </source>
</evidence>
<feature type="region of interest" description="Disordered" evidence="2">
    <location>
        <begin position="252"/>
        <end position="276"/>
    </location>
</feature>
<sequence length="913" mass="101862">MAFNLYLQWYLLVATIILWSPVQGDGQETTDKLAQRLGHDVVPIFSNDFTGQNPEEAAYFQTEAEDYRGSEDLAALRNHRLAELQSGIDDNDDSDFDELNEDDSDDKVVMRRAPGFSHSFVGKRQNPSTFNSNQLKRIPVQLFARRAPHYTHSFVGKRSTDEDDYNSIVDKSRIDIPLKSASNSEPSPFVDNIPDNGNFVRSEPSVKSNEVQSGHSVVKRDARLEKRASGFSHSFVGKRTPHFDDKFIGREEEDSFEGPPTSLGNAGNDEDESSSMTPADFWETLSANNNQDVAIDNPEKRQRRAGQNRSNYMGKRPSFTHSFVGKRTPQFGFRPFGMDEDYREISEDNFDKNENDQDESVYIPPLGISEAGSRDFDQDYDVDTLESPDSRQRRTAHNGVNLLGKRPNFSHSFVGKRAPGFGHNFVGKRAPGFGHNFVGKRSSGFGHNFVGKRAPGFGHNFVGKRAPGFGHNFVGKRAPGFGHSFVGKRAPGFGHSFVGKRAPGFGHSFVGKRAPGFGHSFVGKRAPGFGHSFVGKRAPGFGHSFVGKRAPGFGHSFVGKRAPGFGHSFVGKRAPGFGHSFVGKRAIELEHRIVVKRDADFDKISDREIDYPVDDFMVENENDDNLPEEIYLQEVPDKVENYETSNEMFNESNSELYEGESLENDDKRAPRFGHSFVGKRAPRFGHSFVGKRAPRFGHSFVGKRAPRFGHSFVGKRAPRFGHSFVGKRAPRFGHSFVGKRAPRFGHSFVGKRAPRFGHSFVGKRAPRFGHSFVGKRTIAFEQNDVVERSPSFGHSFVGKRAPKFGHSFVGKRAPRFGHSFVGKRAPRFGHSFVGKRAPRFGHSFVGKRAPRFGHSFVGKRDDVATVSEDNLMKDTFGPTEIADLVKLMQNEESDLNLAEERAKVLNSIGDSTF</sequence>
<feature type="region of interest" description="Disordered" evidence="2">
    <location>
        <begin position="288"/>
        <end position="337"/>
    </location>
</feature>
<protein>
    <submittedName>
        <fullName evidence="4">Enterin</fullName>
    </submittedName>
</protein>
<feature type="chain" id="PRO_5023848527" evidence="3">
    <location>
        <begin position="25"/>
        <end position="913"/>
    </location>
</feature>
<feature type="coiled-coil region" evidence="1">
    <location>
        <begin position="881"/>
        <end position="908"/>
    </location>
</feature>
<accession>A0A5H2X8M2</accession>
<proteinExistence type="evidence at transcript level"/>
<evidence type="ECO:0000256" key="1">
    <source>
        <dbReference type="SAM" id="Coils"/>
    </source>
</evidence>
<dbReference type="EMBL" id="LC498985">
    <property type="protein sequence ID" value="BBN51013.1"/>
    <property type="molecule type" value="mRNA"/>
</dbReference>
<keyword evidence="3" id="KW-0732">Signal</keyword>
<reference evidence="4" key="1">
    <citation type="submission" date="2019-09" db="EMBL/GenBank/DDBJ databases">
        <title>Distribution and physiological effect of enterin neuropeptides in the olfactory centers of the terrestrial slug Limax.</title>
        <authorList>
            <person name="Matsuo R."/>
            <person name="Kobayashi S."/>
            <person name="Furuta A."/>
            <person name="Osugi T."/>
            <person name="Takahashi T."/>
            <person name="Satake H."/>
            <person name="Matsuo Y."/>
        </authorList>
    </citation>
    <scope>NUCLEOTIDE SEQUENCE</scope>
</reference>
<evidence type="ECO:0000256" key="3">
    <source>
        <dbReference type="SAM" id="SignalP"/>
    </source>
</evidence>
<keyword evidence="1" id="KW-0175">Coiled coil</keyword>
<evidence type="ECO:0000313" key="4">
    <source>
        <dbReference type="EMBL" id="BBN51013.1"/>
    </source>
</evidence>
<dbReference type="AlphaFoldDB" id="A0A5H2X8M2"/>